<feature type="chain" id="PRO_5038370971" evidence="2">
    <location>
        <begin position="25"/>
        <end position="187"/>
    </location>
</feature>
<evidence type="ECO:0000313" key="3">
    <source>
        <dbReference type="EMBL" id="RZU46670.1"/>
    </source>
</evidence>
<evidence type="ECO:0000313" key="4">
    <source>
        <dbReference type="Proteomes" id="UP000292564"/>
    </source>
</evidence>
<name>A0A4Q7Z869_9ACTN</name>
<accession>A0A4Q7Z869</accession>
<feature type="region of interest" description="Disordered" evidence="1">
    <location>
        <begin position="29"/>
        <end position="84"/>
    </location>
</feature>
<dbReference type="AlphaFoldDB" id="A0A4Q7Z869"/>
<comment type="caution">
    <text evidence="3">The sequence shown here is derived from an EMBL/GenBank/DDBJ whole genome shotgun (WGS) entry which is preliminary data.</text>
</comment>
<evidence type="ECO:0000256" key="2">
    <source>
        <dbReference type="SAM" id="SignalP"/>
    </source>
</evidence>
<gene>
    <name evidence="3" type="ORF">EV385_6747</name>
</gene>
<feature type="signal peptide" evidence="2">
    <location>
        <begin position="1"/>
        <end position="24"/>
    </location>
</feature>
<dbReference type="OrthoDB" id="3372944at2"/>
<keyword evidence="2" id="KW-0732">Signal</keyword>
<organism evidence="3 4">
    <name type="scientific">Krasilnikovia cinnamomea</name>
    <dbReference type="NCBI Taxonomy" id="349313"/>
    <lineage>
        <taxon>Bacteria</taxon>
        <taxon>Bacillati</taxon>
        <taxon>Actinomycetota</taxon>
        <taxon>Actinomycetes</taxon>
        <taxon>Micromonosporales</taxon>
        <taxon>Micromonosporaceae</taxon>
        <taxon>Krasilnikovia</taxon>
    </lineage>
</organism>
<protein>
    <submittedName>
        <fullName evidence="3">Uncharacterized protein</fullName>
    </submittedName>
</protein>
<evidence type="ECO:0000256" key="1">
    <source>
        <dbReference type="SAM" id="MobiDB-lite"/>
    </source>
</evidence>
<keyword evidence="4" id="KW-1185">Reference proteome</keyword>
<feature type="compositionally biased region" description="Low complexity" evidence="1">
    <location>
        <begin position="29"/>
        <end position="43"/>
    </location>
</feature>
<dbReference type="RefSeq" id="WP_130513855.1">
    <property type="nucleotide sequence ID" value="NZ_SHKY01000002.1"/>
</dbReference>
<reference evidence="3 4" key="1">
    <citation type="submission" date="2019-02" db="EMBL/GenBank/DDBJ databases">
        <title>Sequencing the genomes of 1000 actinobacteria strains.</title>
        <authorList>
            <person name="Klenk H.-P."/>
        </authorList>
    </citation>
    <scope>NUCLEOTIDE SEQUENCE [LARGE SCALE GENOMIC DNA]</scope>
    <source>
        <strain evidence="3 4">DSM 45162</strain>
    </source>
</reference>
<dbReference type="Proteomes" id="UP000292564">
    <property type="component" value="Unassembled WGS sequence"/>
</dbReference>
<dbReference type="EMBL" id="SHKY01000002">
    <property type="protein sequence ID" value="RZU46670.1"/>
    <property type="molecule type" value="Genomic_DNA"/>
</dbReference>
<proteinExistence type="predicted"/>
<sequence length="187" mass="19032">MNARRVALVLAIAAAAVIGLLRLAGTDDAPAPSAAMTSAPLPTGGTATAVETPSADAAISSPARVTPPVAATISPDDIDDDSTHDLDTAAAAAATSRFARSWTRHTGADATSWAPRLAALSTPVLAGKLRHADPAGVPADKVTRTPQITAIPGGADARITTDAGTLHLTLLYQGRWLVHTLDWIPAR</sequence>